<keyword evidence="3 6" id="KW-0812">Transmembrane</keyword>
<comment type="subcellular location">
    <subcellularLocation>
        <location evidence="1">Cell membrane</location>
        <topology evidence="1">Multi-pass membrane protein</topology>
    </subcellularLocation>
</comment>
<comment type="caution">
    <text evidence="8">The sequence shown here is derived from an EMBL/GenBank/DDBJ whole genome shotgun (WGS) entry which is preliminary data.</text>
</comment>
<feature type="transmembrane region" description="Helical" evidence="6">
    <location>
        <begin position="112"/>
        <end position="137"/>
    </location>
</feature>
<reference evidence="9" key="1">
    <citation type="journal article" date="2019" name="Int. J. Syst. Evol. Microbiol.">
        <title>The Global Catalogue of Microorganisms (GCM) 10K type strain sequencing project: providing services to taxonomists for standard genome sequencing and annotation.</title>
        <authorList>
            <consortium name="The Broad Institute Genomics Platform"/>
            <consortium name="The Broad Institute Genome Sequencing Center for Infectious Disease"/>
            <person name="Wu L."/>
            <person name="Ma J."/>
        </authorList>
    </citation>
    <scope>NUCLEOTIDE SEQUENCE [LARGE SCALE GENOMIC DNA]</scope>
    <source>
        <strain evidence="9">JCM 17805</strain>
    </source>
</reference>
<evidence type="ECO:0000256" key="6">
    <source>
        <dbReference type="SAM" id="Phobius"/>
    </source>
</evidence>
<gene>
    <name evidence="8" type="ORF">GCM10023116_49410</name>
</gene>
<dbReference type="EMBL" id="BAABFL010000479">
    <property type="protein sequence ID" value="GAA4652657.1"/>
    <property type="molecule type" value="Genomic_DNA"/>
</dbReference>
<accession>A0ABP8VA63</accession>
<evidence type="ECO:0000256" key="5">
    <source>
        <dbReference type="ARBA" id="ARBA00023136"/>
    </source>
</evidence>
<evidence type="ECO:0000313" key="9">
    <source>
        <dbReference type="Proteomes" id="UP001500604"/>
    </source>
</evidence>
<dbReference type="PANTHER" id="PTHR43478:SF1">
    <property type="entry name" value="NA+_H+ ANTIPORTER NHAC-LIKE C-TERMINAL DOMAIN-CONTAINING PROTEIN"/>
    <property type="match status" value="1"/>
</dbReference>
<evidence type="ECO:0000256" key="1">
    <source>
        <dbReference type="ARBA" id="ARBA00004651"/>
    </source>
</evidence>
<keyword evidence="5 6" id="KW-0472">Membrane</keyword>
<evidence type="ECO:0000256" key="2">
    <source>
        <dbReference type="ARBA" id="ARBA00022475"/>
    </source>
</evidence>
<proteinExistence type="predicted"/>
<evidence type="ECO:0000259" key="7">
    <source>
        <dbReference type="Pfam" id="PF03553"/>
    </source>
</evidence>
<organism evidence="8 9">
    <name type="scientific">Kistimonas scapharcae</name>
    <dbReference type="NCBI Taxonomy" id="1036133"/>
    <lineage>
        <taxon>Bacteria</taxon>
        <taxon>Pseudomonadati</taxon>
        <taxon>Pseudomonadota</taxon>
        <taxon>Gammaproteobacteria</taxon>
        <taxon>Oceanospirillales</taxon>
        <taxon>Endozoicomonadaceae</taxon>
        <taxon>Kistimonas</taxon>
    </lineage>
</organism>
<dbReference type="Pfam" id="PF03553">
    <property type="entry name" value="Na_H_antiporter"/>
    <property type="match status" value="1"/>
</dbReference>
<keyword evidence="4 6" id="KW-1133">Transmembrane helix</keyword>
<feature type="transmembrane region" description="Helical" evidence="6">
    <location>
        <begin position="29"/>
        <end position="47"/>
    </location>
</feature>
<dbReference type="Proteomes" id="UP001500604">
    <property type="component" value="Unassembled WGS sequence"/>
</dbReference>
<evidence type="ECO:0000256" key="3">
    <source>
        <dbReference type="ARBA" id="ARBA00022692"/>
    </source>
</evidence>
<feature type="transmembrane region" description="Helical" evidence="6">
    <location>
        <begin position="319"/>
        <end position="341"/>
    </location>
</feature>
<feature type="domain" description="Na+/H+ antiporter NhaC-like C-terminal" evidence="7">
    <location>
        <begin position="184"/>
        <end position="468"/>
    </location>
</feature>
<name>A0ABP8VA63_9GAMM</name>
<sequence>MADLGVSSVLPPLLSITLAITSRQVYLSLIAGIWFGHTILLDGALFNGLANSLDALIQVFQSPDDTRVIFYTFVIGGLIAILEASGGVRGFINWLERKRWANNRRRAQWLAWFIGIVIFIEANLTILVAGIVSRPLFDRFRLSREKLAYIIDATSAPVCMLIPLNGWGAFNLVLLGNMGVADPLTTLLYAIPLNLYAIFSLILAAGVIRFDWNMGAMKAAEQRAAGGRVLSPGRIPLIDQSLFTFEEKASVKPRAISMLLPVSVMLVAMPLGLWITGQGDFLKGSGSASVLSAALAAVLFACLLALLNRQLSLTELTNVFIKGASGMMPLALILLLALALGNATQALQTGQYVAGKMGHDFPLTLLLPLMFLFSAMIGFSVGSSWGTFAIMMPIAVPLAQAVSAPLAPFIAAVLSGGVFGDHASPISDTTIVASMAAATDHIDHVRTQLPYALLAGGLSLLGFGVLGFIV</sequence>
<feature type="transmembrane region" description="Helical" evidence="6">
    <location>
        <begin position="68"/>
        <end position="92"/>
    </location>
</feature>
<feature type="transmembrane region" description="Helical" evidence="6">
    <location>
        <begin position="449"/>
        <end position="469"/>
    </location>
</feature>
<feature type="transmembrane region" description="Helical" evidence="6">
    <location>
        <begin position="187"/>
        <end position="208"/>
    </location>
</feature>
<evidence type="ECO:0000313" key="8">
    <source>
        <dbReference type="EMBL" id="GAA4652657.1"/>
    </source>
</evidence>
<dbReference type="InterPro" id="IPR018461">
    <property type="entry name" value="Na/H_Antiport_NhaC-like_C"/>
</dbReference>
<dbReference type="PANTHER" id="PTHR43478">
    <property type="entry name" value="NA+/H+ ANTIPORTER-RELATED"/>
    <property type="match status" value="1"/>
</dbReference>
<evidence type="ECO:0000256" key="4">
    <source>
        <dbReference type="ARBA" id="ARBA00022989"/>
    </source>
</evidence>
<feature type="transmembrane region" description="Helical" evidence="6">
    <location>
        <begin position="287"/>
        <end position="307"/>
    </location>
</feature>
<keyword evidence="9" id="KW-1185">Reference proteome</keyword>
<keyword evidence="2" id="KW-1003">Cell membrane</keyword>
<protein>
    <submittedName>
        <fullName evidence="8">Na+/H+ antiporter NhaC family protein</fullName>
    </submittedName>
</protein>
<feature type="transmembrane region" description="Helical" evidence="6">
    <location>
        <begin position="255"/>
        <end position="275"/>
    </location>
</feature>
<feature type="transmembrane region" description="Helical" evidence="6">
    <location>
        <begin position="394"/>
        <end position="419"/>
    </location>
</feature>
<dbReference type="RefSeq" id="WP_345199265.1">
    <property type="nucleotide sequence ID" value="NZ_BAABFL010000479.1"/>
</dbReference>
<feature type="transmembrane region" description="Helical" evidence="6">
    <location>
        <begin position="361"/>
        <end position="382"/>
    </location>
</feature>